<keyword evidence="4" id="KW-0926">Vacuole</keyword>
<protein>
    <recommendedName>
        <fullName evidence="8">Endosomal/vacuolar adapter protein YPT35</fullName>
    </recommendedName>
    <alternativeName>
        <fullName evidence="9">PX domain-containing protein YPT35</fullName>
    </alternativeName>
</protein>
<dbReference type="PANTHER" id="PTHR10555:SF170">
    <property type="entry name" value="FI18122P1"/>
    <property type="match status" value="1"/>
</dbReference>
<reference evidence="13" key="1">
    <citation type="submission" date="2024-04" db="EMBL/GenBank/DDBJ databases">
        <authorList>
            <person name="Shaw F."/>
            <person name="Minotto A."/>
        </authorList>
    </citation>
    <scope>NUCLEOTIDE SEQUENCE [LARGE SCALE GENOMIC DNA]</scope>
</reference>
<evidence type="ECO:0000256" key="1">
    <source>
        <dbReference type="ARBA" id="ARBA00004148"/>
    </source>
</evidence>
<evidence type="ECO:0000313" key="13">
    <source>
        <dbReference type="Proteomes" id="UP001497453"/>
    </source>
</evidence>
<organism evidence="12 13">
    <name type="scientific">Somion occarium</name>
    <dbReference type="NCBI Taxonomy" id="3059160"/>
    <lineage>
        <taxon>Eukaryota</taxon>
        <taxon>Fungi</taxon>
        <taxon>Dikarya</taxon>
        <taxon>Basidiomycota</taxon>
        <taxon>Agaricomycotina</taxon>
        <taxon>Agaricomycetes</taxon>
        <taxon>Polyporales</taxon>
        <taxon>Cerrenaceae</taxon>
        <taxon>Somion</taxon>
    </lineage>
</organism>
<dbReference type="Proteomes" id="UP001497453">
    <property type="component" value="Chromosome 5"/>
</dbReference>
<evidence type="ECO:0000256" key="9">
    <source>
        <dbReference type="ARBA" id="ARBA00033785"/>
    </source>
</evidence>
<evidence type="ECO:0000256" key="3">
    <source>
        <dbReference type="ARBA" id="ARBA00007426"/>
    </source>
</evidence>
<comment type="similarity">
    <text evidence="3">Belongs to the YPT35 family.</text>
</comment>
<dbReference type="Gene3D" id="3.30.1520.10">
    <property type="entry name" value="Phox-like domain"/>
    <property type="match status" value="1"/>
</dbReference>
<comment type="subcellular location">
    <subcellularLocation>
        <location evidence="2">Endosome</location>
    </subcellularLocation>
    <subcellularLocation>
        <location evidence="1">Vacuole membrane</location>
        <topology evidence="1">Peripheral membrane protein</topology>
    </subcellularLocation>
</comment>
<dbReference type="PROSITE" id="PS50195">
    <property type="entry name" value="PX"/>
    <property type="match status" value="1"/>
</dbReference>
<evidence type="ECO:0000256" key="2">
    <source>
        <dbReference type="ARBA" id="ARBA00004177"/>
    </source>
</evidence>
<evidence type="ECO:0000256" key="10">
    <source>
        <dbReference type="SAM" id="MobiDB-lite"/>
    </source>
</evidence>
<evidence type="ECO:0000256" key="8">
    <source>
        <dbReference type="ARBA" id="ARBA00033774"/>
    </source>
</evidence>
<evidence type="ECO:0000256" key="5">
    <source>
        <dbReference type="ARBA" id="ARBA00022753"/>
    </source>
</evidence>
<sequence length="192" mass="21510">MNSQEAPSPGSPTPSNSLQNSNSLLVLIPDRINVEEEARLYDEICDTPDYRERSPSPVGAPSVFSNDIWLADNSGESQAFSREVKVCGWTSVGDKLGGAYIVYDCAIHTKEGTVIHALKRYSAFAELHAKLRATLPPSYQRFLPTLPPKSPWSKFRPSFLEQRRQLLEHWISSVLLHPDIGGCKVVRDWVME</sequence>
<keyword evidence="13" id="KW-1185">Reference proteome</keyword>
<name>A0ABP1DSV7_9APHY</name>
<gene>
    <name evidence="12" type="ORF">GFSPODELE1_LOCUS7675</name>
</gene>
<proteinExistence type="inferred from homology"/>
<dbReference type="SMART" id="SM00312">
    <property type="entry name" value="PX"/>
    <property type="match status" value="1"/>
</dbReference>
<dbReference type="SUPFAM" id="SSF64268">
    <property type="entry name" value="PX domain"/>
    <property type="match status" value="1"/>
</dbReference>
<dbReference type="InterPro" id="IPR001683">
    <property type="entry name" value="PX_dom"/>
</dbReference>
<dbReference type="PANTHER" id="PTHR10555">
    <property type="entry name" value="SORTING NEXIN"/>
    <property type="match status" value="1"/>
</dbReference>
<evidence type="ECO:0000256" key="6">
    <source>
        <dbReference type="ARBA" id="ARBA00023136"/>
    </source>
</evidence>
<keyword evidence="5" id="KW-0967">Endosome</keyword>
<feature type="domain" description="PX" evidence="11">
    <location>
        <begin position="81"/>
        <end position="192"/>
    </location>
</feature>
<evidence type="ECO:0000256" key="7">
    <source>
        <dbReference type="ARBA" id="ARBA00033728"/>
    </source>
</evidence>
<comment type="function">
    <text evidence="7">Recruits the lipid transfer protein VPS13 to endosomal and vacuolar membranes.</text>
</comment>
<evidence type="ECO:0000313" key="12">
    <source>
        <dbReference type="EMBL" id="CAL1710143.1"/>
    </source>
</evidence>
<evidence type="ECO:0000259" key="11">
    <source>
        <dbReference type="PROSITE" id="PS50195"/>
    </source>
</evidence>
<dbReference type="InterPro" id="IPR036871">
    <property type="entry name" value="PX_dom_sf"/>
</dbReference>
<dbReference type="InterPro" id="IPR037917">
    <property type="entry name" value="Ypt35_PX"/>
</dbReference>
<dbReference type="CDD" id="cd07280">
    <property type="entry name" value="PX_YPT35"/>
    <property type="match status" value="1"/>
</dbReference>
<feature type="region of interest" description="Disordered" evidence="10">
    <location>
        <begin position="1"/>
        <end position="20"/>
    </location>
</feature>
<dbReference type="Pfam" id="PF00787">
    <property type="entry name" value="PX"/>
    <property type="match status" value="1"/>
</dbReference>
<accession>A0ABP1DSV7</accession>
<dbReference type="EMBL" id="OZ037948">
    <property type="protein sequence ID" value="CAL1710143.1"/>
    <property type="molecule type" value="Genomic_DNA"/>
</dbReference>
<evidence type="ECO:0000256" key="4">
    <source>
        <dbReference type="ARBA" id="ARBA00022554"/>
    </source>
</evidence>
<keyword evidence="6" id="KW-0472">Membrane</keyword>